<dbReference type="PROSITE" id="PS50943">
    <property type="entry name" value="HTH_CROC1"/>
    <property type="match status" value="1"/>
</dbReference>
<name>A0ABR9CJB2_9HYPH</name>
<feature type="domain" description="HTH cro/C1-type" evidence="1">
    <location>
        <begin position="39"/>
        <end position="82"/>
    </location>
</feature>
<dbReference type="InterPro" id="IPR010982">
    <property type="entry name" value="Lambda_DNA-bd_dom_sf"/>
</dbReference>
<dbReference type="SUPFAM" id="SSF47413">
    <property type="entry name" value="lambda repressor-like DNA-binding domains"/>
    <property type="match status" value="1"/>
</dbReference>
<evidence type="ECO:0000259" key="1">
    <source>
        <dbReference type="PROSITE" id="PS50943"/>
    </source>
</evidence>
<sequence>MRKIELGQFKKLNCSIFRTCFMETVGQRIKYAAEKIGGLDALATATAIKRTTMFYYARDKTEPKVSALVEIAKATGVSIEWLAVGDGDVLRKTEVHVEEASINDIRRLIWNIAETYWEQTPKRIKPKVFADKFLETFDHLLTRKNIDGNSTSEVIQFSAQQLKRASGSDAQ</sequence>
<reference evidence="3" key="1">
    <citation type="submission" date="2020-09" db="EMBL/GenBank/DDBJ databases">
        <title>The genome sequence of strain Labrenzia suaedae 4C16A.</title>
        <authorList>
            <person name="Liu Y."/>
        </authorList>
    </citation>
    <scope>NUCLEOTIDE SEQUENCE [LARGE SCALE GENOMIC DNA]</scope>
    <source>
        <strain evidence="3">4C16A</strain>
    </source>
</reference>
<protein>
    <submittedName>
        <fullName evidence="2">Helix-turn-helix transcriptional regulator</fullName>
    </submittedName>
</protein>
<keyword evidence="3" id="KW-1185">Reference proteome</keyword>
<evidence type="ECO:0000313" key="2">
    <source>
        <dbReference type="EMBL" id="MBD8890931.1"/>
    </source>
</evidence>
<dbReference type="InterPro" id="IPR001387">
    <property type="entry name" value="Cro/C1-type_HTH"/>
</dbReference>
<dbReference type="RefSeq" id="WP_192147070.1">
    <property type="nucleotide sequence ID" value="NZ_JACYXI010000002.1"/>
</dbReference>
<dbReference type="Pfam" id="PF07022">
    <property type="entry name" value="Phage_CI_repr"/>
    <property type="match status" value="1"/>
</dbReference>
<dbReference type="EMBL" id="JACYXI010000002">
    <property type="protein sequence ID" value="MBD8890931.1"/>
    <property type="molecule type" value="Genomic_DNA"/>
</dbReference>
<proteinExistence type="predicted"/>
<dbReference type="Proteomes" id="UP000632063">
    <property type="component" value="Unassembled WGS sequence"/>
</dbReference>
<dbReference type="InterPro" id="IPR010744">
    <property type="entry name" value="Phage_CI_N"/>
</dbReference>
<dbReference type="Gene3D" id="1.10.260.40">
    <property type="entry name" value="lambda repressor-like DNA-binding domains"/>
    <property type="match status" value="1"/>
</dbReference>
<dbReference type="CDD" id="cd00093">
    <property type="entry name" value="HTH_XRE"/>
    <property type="match status" value="1"/>
</dbReference>
<reference evidence="2 3" key="2">
    <citation type="journal article" date="2021" name="Int. J. Syst. Evol. Microbiol.">
        <title>Roseibium litorale sp. nov., isolated from a tidal flat sediment and proposal for the reclassification of Labrenzia polysiphoniae as Roseibium polysiphoniae comb. nov.</title>
        <authorList>
            <person name="Liu Y."/>
            <person name="Pei T."/>
            <person name="Du J."/>
            <person name="Chao M."/>
            <person name="Deng M.R."/>
            <person name="Zhu H."/>
        </authorList>
    </citation>
    <scope>NUCLEOTIDE SEQUENCE [LARGE SCALE GENOMIC DNA]</scope>
    <source>
        <strain evidence="2 3">4C16A</strain>
    </source>
</reference>
<accession>A0ABR9CJB2</accession>
<evidence type="ECO:0000313" key="3">
    <source>
        <dbReference type="Proteomes" id="UP000632063"/>
    </source>
</evidence>
<gene>
    <name evidence="2" type="ORF">IG616_05200</name>
</gene>
<organism evidence="2 3">
    <name type="scientific">Roseibium litorale</name>
    <dbReference type="NCBI Taxonomy" id="2803841"/>
    <lineage>
        <taxon>Bacteria</taxon>
        <taxon>Pseudomonadati</taxon>
        <taxon>Pseudomonadota</taxon>
        <taxon>Alphaproteobacteria</taxon>
        <taxon>Hyphomicrobiales</taxon>
        <taxon>Stappiaceae</taxon>
        <taxon>Roseibium</taxon>
    </lineage>
</organism>
<comment type="caution">
    <text evidence="2">The sequence shown here is derived from an EMBL/GenBank/DDBJ whole genome shotgun (WGS) entry which is preliminary data.</text>
</comment>